<gene>
    <name evidence="6" type="ORF">COU46_01135</name>
</gene>
<dbReference type="Gene3D" id="1.10.10.10">
    <property type="entry name" value="Winged helix-like DNA-binding domain superfamily/Winged helix DNA-binding domain"/>
    <property type="match status" value="1"/>
</dbReference>
<proteinExistence type="predicted"/>
<keyword evidence="1" id="KW-0678">Repressor</keyword>
<dbReference type="Proteomes" id="UP000229383">
    <property type="component" value="Unassembled WGS sequence"/>
</dbReference>
<evidence type="ECO:0000313" key="7">
    <source>
        <dbReference type="Proteomes" id="UP000229383"/>
    </source>
</evidence>
<organism evidence="6 7">
    <name type="scientific">Candidatus Niyogibacteria bacterium CG10_big_fil_rev_8_21_14_0_10_42_19</name>
    <dbReference type="NCBI Taxonomy" id="1974725"/>
    <lineage>
        <taxon>Bacteria</taxon>
        <taxon>Candidatus Niyogiibacteriota</taxon>
    </lineage>
</organism>
<evidence type="ECO:0000313" key="6">
    <source>
        <dbReference type="EMBL" id="PIR70523.1"/>
    </source>
</evidence>
<keyword evidence="2" id="KW-0805">Transcription regulation</keyword>
<dbReference type="PANTHER" id="PTHR34824">
    <property type="entry name" value="HEAT-INDUCIBLE TRANSCRIPTION REPRESSOR HRCA"/>
    <property type="match status" value="1"/>
</dbReference>
<keyword evidence="3" id="KW-0346">Stress response</keyword>
<evidence type="ECO:0000259" key="5">
    <source>
        <dbReference type="Pfam" id="PF01628"/>
    </source>
</evidence>
<dbReference type="GO" id="GO:0045892">
    <property type="term" value="P:negative regulation of DNA-templated transcription"/>
    <property type="evidence" value="ECO:0007669"/>
    <property type="project" value="TreeGrafter"/>
</dbReference>
<dbReference type="PANTHER" id="PTHR34824:SF1">
    <property type="entry name" value="HEAT-INDUCIBLE TRANSCRIPTION REPRESSOR HRCA"/>
    <property type="match status" value="1"/>
</dbReference>
<evidence type="ECO:0000256" key="3">
    <source>
        <dbReference type="ARBA" id="ARBA00023016"/>
    </source>
</evidence>
<comment type="caution">
    <text evidence="6">The sequence shown here is derived from an EMBL/GenBank/DDBJ whole genome shotgun (WGS) entry which is preliminary data.</text>
</comment>
<dbReference type="GO" id="GO:0003677">
    <property type="term" value="F:DNA binding"/>
    <property type="evidence" value="ECO:0007669"/>
    <property type="project" value="InterPro"/>
</dbReference>
<dbReference type="InterPro" id="IPR029016">
    <property type="entry name" value="GAF-like_dom_sf"/>
</dbReference>
<dbReference type="SUPFAM" id="SSF46785">
    <property type="entry name" value="Winged helix' DNA-binding domain"/>
    <property type="match status" value="1"/>
</dbReference>
<feature type="domain" description="Heat-inducible transcription repressor HrcA C-terminal" evidence="5">
    <location>
        <begin position="103"/>
        <end position="224"/>
    </location>
</feature>
<dbReference type="EMBL" id="PFCN01000014">
    <property type="protein sequence ID" value="PIR70523.1"/>
    <property type="molecule type" value="Genomic_DNA"/>
</dbReference>
<accession>A0A2H0TG42</accession>
<dbReference type="SUPFAM" id="SSF55781">
    <property type="entry name" value="GAF domain-like"/>
    <property type="match status" value="1"/>
</dbReference>
<reference evidence="7" key="1">
    <citation type="submission" date="2017-09" db="EMBL/GenBank/DDBJ databases">
        <title>Depth-based differentiation of microbial function through sediment-hosted aquifers and enrichment of novel symbionts in the deep terrestrial subsurface.</title>
        <authorList>
            <person name="Probst A.J."/>
            <person name="Ladd B."/>
            <person name="Jarett J.K."/>
            <person name="Geller-Mcgrath D.E."/>
            <person name="Sieber C.M.K."/>
            <person name="Emerson J.B."/>
            <person name="Anantharaman K."/>
            <person name="Thomas B.C."/>
            <person name="Malmstrom R."/>
            <person name="Stieglmeier M."/>
            <person name="Klingl A."/>
            <person name="Woyke T."/>
            <person name="Ryan C.M."/>
            <person name="Banfield J.F."/>
        </authorList>
    </citation>
    <scope>NUCLEOTIDE SEQUENCE [LARGE SCALE GENOMIC DNA]</scope>
</reference>
<evidence type="ECO:0000256" key="2">
    <source>
        <dbReference type="ARBA" id="ARBA00023015"/>
    </source>
</evidence>
<keyword evidence="4" id="KW-0804">Transcription</keyword>
<dbReference type="Gene3D" id="3.30.450.40">
    <property type="match status" value="1"/>
</dbReference>
<sequence length="239" mass="27206">MNKIHIMNTLNDRESSILEYIVRDYILTAEPVSSASVSKKTRIGVSPATARNIMADLGDIGYLEQPHTSSGRIPTDKAYRYFVDNLMNDANLLNTYSGRTRKERHNFDEEIRNFARKTAEAFGIFTVIAVPGHEVFLSGIDEIFKEPEFKELEVSRAFAKLLDDIPEIAEKYHETRKTSFSIYIGNENIFSEGEYFSSIFGSTAYDEPSFVAFSIGPKRMDYERCSTAVRKLIEGLECF</sequence>
<dbReference type="AlphaFoldDB" id="A0A2H0TG42"/>
<dbReference type="InterPro" id="IPR002571">
    <property type="entry name" value="HrcA"/>
</dbReference>
<evidence type="ECO:0000256" key="1">
    <source>
        <dbReference type="ARBA" id="ARBA00022491"/>
    </source>
</evidence>
<protein>
    <recommendedName>
        <fullName evidence="5">Heat-inducible transcription repressor HrcA C-terminal domain-containing protein</fullName>
    </recommendedName>
</protein>
<dbReference type="InterPro" id="IPR021153">
    <property type="entry name" value="HrcA_C"/>
</dbReference>
<dbReference type="Pfam" id="PF01628">
    <property type="entry name" value="HrcA"/>
    <property type="match status" value="1"/>
</dbReference>
<dbReference type="InterPro" id="IPR036390">
    <property type="entry name" value="WH_DNA-bd_sf"/>
</dbReference>
<dbReference type="InterPro" id="IPR036388">
    <property type="entry name" value="WH-like_DNA-bd_sf"/>
</dbReference>
<name>A0A2H0TG42_9BACT</name>
<evidence type="ECO:0000256" key="4">
    <source>
        <dbReference type="ARBA" id="ARBA00023163"/>
    </source>
</evidence>